<proteinExistence type="inferred from homology"/>
<dbReference type="PANTHER" id="PTHR21600">
    <property type="entry name" value="MITOCHONDRIAL RNA PSEUDOURIDINE SYNTHASE"/>
    <property type="match status" value="1"/>
</dbReference>
<comment type="caution">
    <text evidence="3">The sequence shown here is derived from an EMBL/GenBank/DDBJ whole genome shotgun (WGS) entry which is preliminary data.</text>
</comment>
<dbReference type="GO" id="GO:0009982">
    <property type="term" value="F:pseudouridine synthase activity"/>
    <property type="evidence" value="ECO:0007669"/>
    <property type="project" value="InterPro"/>
</dbReference>
<evidence type="ECO:0000313" key="4">
    <source>
        <dbReference type="Proteomes" id="UP001178507"/>
    </source>
</evidence>
<dbReference type="Pfam" id="PF00849">
    <property type="entry name" value="PseudoU_synth_2"/>
    <property type="match status" value="1"/>
</dbReference>
<evidence type="ECO:0000256" key="1">
    <source>
        <dbReference type="ARBA" id="ARBA00010876"/>
    </source>
</evidence>
<protein>
    <recommendedName>
        <fullName evidence="2">Pseudouridine synthase RsuA/RluA-like domain-containing protein</fullName>
    </recommendedName>
</protein>
<dbReference type="InterPro" id="IPR020103">
    <property type="entry name" value="PsdUridine_synth_cat_dom_sf"/>
</dbReference>
<dbReference type="GO" id="GO:0000455">
    <property type="term" value="P:enzyme-directed rRNA pseudouridine synthesis"/>
    <property type="evidence" value="ECO:0007669"/>
    <property type="project" value="TreeGrafter"/>
</dbReference>
<dbReference type="GO" id="GO:0003723">
    <property type="term" value="F:RNA binding"/>
    <property type="evidence" value="ECO:0007669"/>
    <property type="project" value="InterPro"/>
</dbReference>
<reference evidence="3" key="1">
    <citation type="submission" date="2023-08" db="EMBL/GenBank/DDBJ databases">
        <authorList>
            <person name="Chen Y."/>
            <person name="Shah S."/>
            <person name="Dougan E. K."/>
            <person name="Thang M."/>
            <person name="Chan C."/>
        </authorList>
    </citation>
    <scope>NUCLEOTIDE SEQUENCE</scope>
</reference>
<evidence type="ECO:0000259" key="2">
    <source>
        <dbReference type="Pfam" id="PF00849"/>
    </source>
</evidence>
<comment type="similarity">
    <text evidence="1">Belongs to the pseudouridine synthase RluA family.</text>
</comment>
<dbReference type="InterPro" id="IPR006145">
    <property type="entry name" value="PsdUridine_synth_RsuA/RluA"/>
</dbReference>
<sequence>MANSAWAPTCVTPGDDPSARAIERASSQRLDEWCEQRCGEVNLLSLVEAFHLAGQLEETFIDAARRALLRHASVRDEPGMEDPSVPQELQILPSELQSNAVTEPRVLARVPGLFVLWKPPGWSAATVDQAVGSAQPLALKDWLQEHFGHLPIVCDEGVTFGMVHRLDRFTSGALLWAPCYRGLYEARLQFSARKVCKEYLCLVRGHLKNELPFMIKAPILETESEMGMARSIVSELGKTAMTEVMEGVNFVDVEGQHMSMLKVRIHTGRTHQIRCHLSHEGHPLVGDPVYGGPTPPWCSRHWLHAWKLSLVMSSGQVEVKVPLPSDLRGTLERLRPAQENEAQRLSTWGL</sequence>
<evidence type="ECO:0000313" key="3">
    <source>
        <dbReference type="EMBL" id="CAJ1405532.1"/>
    </source>
</evidence>
<accession>A0AA36NFV8</accession>
<dbReference type="InterPro" id="IPR050188">
    <property type="entry name" value="RluA_PseudoU_synthase"/>
</dbReference>
<organism evidence="3 4">
    <name type="scientific">Effrenium voratum</name>
    <dbReference type="NCBI Taxonomy" id="2562239"/>
    <lineage>
        <taxon>Eukaryota</taxon>
        <taxon>Sar</taxon>
        <taxon>Alveolata</taxon>
        <taxon>Dinophyceae</taxon>
        <taxon>Suessiales</taxon>
        <taxon>Symbiodiniaceae</taxon>
        <taxon>Effrenium</taxon>
    </lineage>
</organism>
<dbReference type="PANTHER" id="PTHR21600:SF87">
    <property type="entry name" value="RNA PSEUDOURIDYLATE SYNTHASE DOMAIN-CONTAINING PROTEIN 1"/>
    <property type="match status" value="1"/>
</dbReference>
<dbReference type="SUPFAM" id="SSF55120">
    <property type="entry name" value="Pseudouridine synthase"/>
    <property type="match status" value="1"/>
</dbReference>
<keyword evidence="4" id="KW-1185">Reference proteome</keyword>
<dbReference type="CDD" id="cd02869">
    <property type="entry name" value="PseudoU_synth_RluA_like"/>
    <property type="match status" value="1"/>
</dbReference>
<name>A0AA36NFV8_9DINO</name>
<dbReference type="AlphaFoldDB" id="A0AA36NFV8"/>
<feature type="domain" description="Pseudouridine synthase RsuA/RluA-like" evidence="2">
    <location>
        <begin position="159"/>
        <end position="279"/>
    </location>
</feature>
<dbReference type="EMBL" id="CAUJNA010003589">
    <property type="protein sequence ID" value="CAJ1405532.1"/>
    <property type="molecule type" value="Genomic_DNA"/>
</dbReference>
<dbReference type="Gene3D" id="3.30.2350.10">
    <property type="entry name" value="Pseudouridine synthase"/>
    <property type="match status" value="1"/>
</dbReference>
<gene>
    <name evidence="3" type="ORF">EVOR1521_LOCUS27712</name>
</gene>
<dbReference type="Proteomes" id="UP001178507">
    <property type="component" value="Unassembled WGS sequence"/>
</dbReference>